<dbReference type="SMART" id="SM00173">
    <property type="entry name" value="RAS"/>
    <property type="match status" value="1"/>
</dbReference>
<organism evidence="4 5">
    <name type="scientific">Stentor coeruleus</name>
    <dbReference type="NCBI Taxonomy" id="5963"/>
    <lineage>
        <taxon>Eukaryota</taxon>
        <taxon>Sar</taxon>
        <taxon>Alveolata</taxon>
        <taxon>Ciliophora</taxon>
        <taxon>Postciliodesmatophora</taxon>
        <taxon>Heterotrichea</taxon>
        <taxon>Heterotrichida</taxon>
        <taxon>Stentoridae</taxon>
        <taxon>Stentor</taxon>
    </lineage>
</organism>
<dbReference type="InterPro" id="IPR027417">
    <property type="entry name" value="P-loop_NTPase"/>
</dbReference>
<dbReference type="OrthoDB" id="9989112at2759"/>
<protein>
    <submittedName>
        <fullName evidence="4">Uncharacterized protein</fullName>
    </submittedName>
</protein>
<dbReference type="SMART" id="SM00174">
    <property type="entry name" value="RHO"/>
    <property type="match status" value="1"/>
</dbReference>
<accession>A0A1R2BPF4</accession>
<dbReference type="PANTHER" id="PTHR47979">
    <property type="entry name" value="DRAB11-RELATED"/>
    <property type="match status" value="1"/>
</dbReference>
<dbReference type="CDD" id="cd00154">
    <property type="entry name" value="Rab"/>
    <property type="match status" value="1"/>
</dbReference>
<evidence type="ECO:0000256" key="1">
    <source>
        <dbReference type="ARBA" id="ARBA00006270"/>
    </source>
</evidence>
<evidence type="ECO:0000256" key="3">
    <source>
        <dbReference type="ARBA" id="ARBA00023134"/>
    </source>
</evidence>
<dbReference type="InterPro" id="IPR001806">
    <property type="entry name" value="Small_GTPase"/>
</dbReference>
<dbReference type="SMART" id="SM00176">
    <property type="entry name" value="RAN"/>
    <property type="match status" value="1"/>
</dbReference>
<dbReference type="SUPFAM" id="SSF52540">
    <property type="entry name" value="P-loop containing nucleoside triphosphate hydrolases"/>
    <property type="match status" value="1"/>
</dbReference>
<keyword evidence="2" id="KW-0547">Nucleotide-binding</keyword>
<sequence length="204" mass="22777">MSYTYLFKYIIIGDASVGKSCLMQSFLSQSIRTKHEPTVGVEFGAKILEVNKERVKFQIWDTAGSEQYRSITRSYYRAAAAAILVYDTTRRSTFDHLAEWLDEARINGNPNITVIVVGNKIDLHTQREISIEEGKKWAADNGLLFIETSAKNNQGVNEAFLFSCQDVLERIGSGLIDVQASTSGITVKSHIKLVDEKKTGCCGR</sequence>
<dbReference type="Gene3D" id="3.40.50.300">
    <property type="entry name" value="P-loop containing nucleotide triphosphate hydrolases"/>
    <property type="match status" value="1"/>
</dbReference>
<dbReference type="AlphaFoldDB" id="A0A1R2BPF4"/>
<evidence type="ECO:0000256" key="2">
    <source>
        <dbReference type="ARBA" id="ARBA00022741"/>
    </source>
</evidence>
<dbReference type="SMART" id="SM00175">
    <property type="entry name" value="RAB"/>
    <property type="match status" value="1"/>
</dbReference>
<dbReference type="PROSITE" id="PS51419">
    <property type="entry name" value="RAB"/>
    <property type="match status" value="1"/>
</dbReference>
<dbReference type="FunFam" id="3.40.50.300:FF:001072">
    <property type="entry name" value="Rab family GTPase"/>
    <property type="match status" value="1"/>
</dbReference>
<dbReference type="EMBL" id="MPUH01000509">
    <property type="protein sequence ID" value="OMJ78682.1"/>
    <property type="molecule type" value="Genomic_DNA"/>
</dbReference>
<dbReference type="PROSITE" id="PS51420">
    <property type="entry name" value="RHO"/>
    <property type="match status" value="1"/>
</dbReference>
<dbReference type="GO" id="GO:0003924">
    <property type="term" value="F:GTPase activity"/>
    <property type="evidence" value="ECO:0007669"/>
    <property type="project" value="InterPro"/>
</dbReference>
<dbReference type="Pfam" id="PF00071">
    <property type="entry name" value="Ras"/>
    <property type="match status" value="1"/>
</dbReference>
<dbReference type="NCBIfam" id="TIGR00231">
    <property type="entry name" value="small_GTP"/>
    <property type="match status" value="1"/>
</dbReference>
<name>A0A1R2BPF4_9CILI</name>
<keyword evidence="3" id="KW-0342">GTP-binding</keyword>
<gene>
    <name evidence="4" type="ORF">SteCoe_21447</name>
</gene>
<dbReference type="Proteomes" id="UP000187209">
    <property type="component" value="Unassembled WGS sequence"/>
</dbReference>
<keyword evidence="5" id="KW-1185">Reference proteome</keyword>
<comment type="similarity">
    <text evidence="1">Belongs to the small GTPase superfamily. Rab family.</text>
</comment>
<dbReference type="PROSITE" id="PS51421">
    <property type="entry name" value="RAS"/>
    <property type="match status" value="1"/>
</dbReference>
<proteinExistence type="inferred from homology"/>
<dbReference type="PRINTS" id="PR00449">
    <property type="entry name" value="RASTRNSFRMNG"/>
</dbReference>
<dbReference type="InterPro" id="IPR050209">
    <property type="entry name" value="Rab_GTPases_membrane_traffic"/>
</dbReference>
<evidence type="ECO:0000313" key="5">
    <source>
        <dbReference type="Proteomes" id="UP000187209"/>
    </source>
</evidence>
<evidence type="ECO:0000313" key="4">
    <source>
        <dbReference type="EMBL" id="OMJ78682.1"/>
    </source>
</evidence>
<reference evidence="4 5" key="1">
    <citation type="submission" date="2016-11" db="EMBL/GenBank/DDBJ databases">
        <title>The macronuclear genome of Stentor coeruleus: a giant cell with tiny introns.</title>
        <authorList>
            <person name="Slabodnick M."/>
            <person name="Ruby J.G."/>
            <person name="Reiff S.B."/>
            <person name="Swart E.C."/>
            <person name="Gosai S."/>
            <person name="Prabakaran S."/>
            <person name="Witkowska E."/>
            <person name="Larue G.E."/>
            <person name="Fisher S."/>
            <person name="Freeman R.M."/>
            <person name="Gunawardena J."/>
            <person name="Chu W."/>
            <person name="Stover N.A."/>
            <person name="Gregory B.D."/>
            <person name="Nowacki M."/>
            <person name="Derisi J."/>
            <person name="Roy S.W."/>
            <person name="Marshall W.F."/>
            <person name="Sood P."/>
        </authorList>
    </citation>
    <scope>NUCLEOTIDE SEQUENCE [LARGE SCALE GENOMIC DNA]</scope>
    <source>
        <strain evidence="4">WM001</strain>
    </source>
</reference>
<comment type="caution">
    <text evidence="4">The sequence shown here is derived from an EMBL/GenBank/DDBJ whole genome shotgun (WGS) entry which is preliminary data.</text>
</comment>
<dbReference type="InterPro" id="IPR005225">
    <property type="entry name" value="Small_GTP-bd"/>
</dbReference>
<dbReference type="GO" id="GO:0005525">
    <property type="term" value="F:GTP binding"/>
    <property type="evidence" value="ECO:0007669"/>
    <property type="project" value="UniProtKB-KW"/>
</dbReference>